<feature type="domain" description="Aldehyde dehydrogenase" evidence="7">
    <location>
        <begin position="22"/>
        <end position="473"/>
    </location>
</feature>
<dbReference type="Pfam" id="PF00171">
    <property type="entry name" value="Aldedh"/>
    <property type="match status" value="1"/>
</dbReference>
<dbReference type="SUPFAM" id="SSF53720">
    <property type="entry name" value="ALDH-like"/>
    <property type="match status" value="1"/>
</dbReference>
<sequence length="481" mass="52291">MERTLLQKRMLLAGEWVIGTNLIDVENPQDGEIIAQVPAATKEEVLFAIQEGVQGAEIASRLSTFERMGILKRAADWIDEKQSLFAETIATEGSKTIREARKEVMRCIETIRISAEEARRIHGETIPFDQTAGNENRVGYYQRFPIGLIVAITPFNDPLNLVAHKLGPAIAAGNSIIIKPSSVTPISALLLAEAFTQAGLPKKILSVITGHSSEIGDVLVSHPDVRMISFTGGYEAGKIISSKAGIKKLSMELGSNSPCIVLKDADILEAVKAIASGAFWAAGQNCLGVQRVYIEKEVYKIFEELVAEATKQLSVGDKLSEETEMGPLITEREAIRIEKLVQEALRNGASLLCGGTRKGAFYSPTVLTNVDSNSKIAQEEIFGPVLILEKVNDLEEAIQKSNNVSYGLQAGIFTQNLDNAFKAIRELECGGVIVNDSSDFRIDAMPFGGVKQSGIGREGVAFSIQEMTEQKVVCFKLNSNF</sequence>
<gene>
    <name evidence="8" type="ORF">BJ095_12738</name>
</gene>
<keyword evidence="9" id="KW-1185">Reference proteome</keyword>
<evidence type="ECO:0000259" key="7">
    <source>
        <dbReference type="Pfam" id="PF00171"/>
    </source>
</evidence>
<dbReference type="InterPro" id="IPR016161">
    <property type="entry name" value="Ald_DH/histidinol_DH"/>
</dbReference>
<evidence type="ECO:0000256" key="2">
    <source>
        <dbReference type="ARBA" id="ARBA00023002"/>
    </source>
</evidence>
<accession>A0A318TH13</accession>
<dbReference type="EMBL" id="QJTJ01000027">
    <property type="protein sequence ID" value="PYF03964.1"/>
    <property type="molecule type" value="Genomic_DNA"/>
</dbReference>
<dbReference type="AlphaFoldDB" id="A0A318TH13"/>
<name>A0A318TH13_9BACL</name>
<dbReference type="GO" id="GO:0008911">
    <property type="term" value="F:lactaldehyde dehydrogenase (NAD+) activity"/>
    <property type="evidence" value="ECO:0007669"/>
    <property type="project" value="TreeGrafter"/>
</dbReference>
<dbReference type="PANTHER" id="PTHR42991:SF1">
    <property type="entry name" value="ALDEHYDE DEHYDROGENASE"/>
    <property type="match status" value="1"/>
</dbReference>
<dbReference type="InterPro" id="IPR015590">
    <property type="entry name" value="Aldehyde_DH_dom"/>
</dbReference>
<dbReference type="PANTHER" id="PTHR42991">
    <property type="entry name" value="ALDEHYDE DEHYDROGENASE"/>
    <property type="match status" value="1"/>
</dbReference>
<dbReference type="FunFam" id="3.40.605.10:FF:000007">
    <property type="entry name" value="NAD/NADP-dependent betaine aldehyde dehydrogenase"/>
    <property type="match status" value="1"/>
</dbReference>
<evidence type="ECO:0000256" key="6">
    <source>
        <dbReference type="ARBA" id="ARBA00067277"/>
    </source>
</evidence>
<comment type="catalytic activity">
    <reaction evidence="3">
        <text>(2S)-3-sulfolactaldehyde + NAD(+) + H2O = (2S)-3-sulfolactate + NADH + 2 H(+)</text>
        <dbReference type="Rhea" id="RHEA:47932"/>
        <dbReference type="ChEBI" id="CHEBI:15377"/>
        <dbReference type="ChEBI" id="CHEBI:15378"/>
        <dbReference type="ChEBI" id="CHEBI:57540"/>
        <dbReference type="ChEBI" id="CHEBI:57945"/>
        <dbReference type="ChEBI" id="CHEBI:61289"/>
        <dbReference type="ChEBI" id="CHEBI:90109"/>
        <dbReference type="EC" id="1.2.1.97"/>
    </reaction>
    <physiologicalReaction direction="left-to-right" evidence="3">
        <dbReference type="Rhea" id="RHEA:47933"/>
    </physiologicalReaction>
</comment>
<proteinExistence type="inferred from homology"/>
<dbReference type="Gene3D" id="3.40.309.10">
    <property type="entry name" value="Aldehyde Dehydrogenase, Chain A, domain 2"/>
    <property type="match status" value="1"/>
</dbReference>
<dbReference type="EC" id="1.2.1.97" evidence="5"/>
<dbReference type="InterPro" id="IPR051020">
    <property type="entry name" value="ALDH-related_metabolic_enz"/>
</dbReference>
<dbReference type="Gene3D" id="3.40.605.10">
    <property type="entry name" value="Aldehyde Dehydrogenase, Chain A, domain 1"/>
    <property type="match status" value="1"/>
</dbReference>
<comment type="similarity">
    <text evidence="1">Belongs to the aldehyde dehydrogenase family.</text>
</comment>
<dbReference type="InterPro" id="IPR016162">
    <property type="entry name" value="Ald_DH_N"/>
</dbReference>
<organism evidence="8 9">
    <name type="scientific">Ureibacillus chungkukjangi</name>
    <dbReference type="NCBI Taxonomy" id="1202712"/>
    <lineage>
        <taxon>Bacteria</taxon>
        <taxon>Bacillati</taxon>
        <taxon>Bacillota</taxon>
        <taxon>Bacilli</taxon>
        <taxon>Bacillales</taxon>
        <taxon>Caryophanaceae</taxon>
        <taxon>Ureibacillus</taxon>
    </lineage>
</organism>
<comment type="function">
    <text evidence="4">Part of the sulfo-TAL (or sulfo-SFT) pathway, a D-sulfoquinovose degradation pathway that produces sulfolactate (SL). Catalyzes the oxidation of 3-sulfolactaldehyde (SLA) to sulfolactate (SL).</text>
</comment>
<dbReference type="Proteomes" id="UP000247416">
    <property type="component" value="Unassembled WGS sequence"/>
</dbReference>
<dbReference type="FunFam" id="3.40.309.10:FF:000009">
    <property type="entry name" value="Aldehyde dehydrogenase A"/>
    <property type="match status" value="1"/>
</dbReference>
<evidence type="ECO:0000256" key="4">
    <source>
        <dbReference type="ARBA" id="ARBA00054572"/>
    </source>
</evidence>
<dbReference type="InterPro" id="IPR016163">
    <property type="entry name" value="Ald_DH_C"/>
</dbReference>
<evidence type="ECO:0000256" key="1">
    <source>
        <dbReference type="ARBA" id="ARBA00009986"/>
    </source>
</evidence>
<comment type="caution">
    <text evidence="8">The sequence shown here is derived from an EMBL/GenBank/DDBJ whole genome shotgun (WGS) entry which is preliminary data.</text>
</comment>
<keyword evidence="2" id="KW-0560">Oxidoreductase</keyword>
<protein>
    <recommendedName>
        <fullName evidence="6">3-sulfolactaldehyde dehydrogenase</fullName>
        <ecNumber evidence="5">1.2.1.97</ecNumber>
    </recommendedName>
</protein>
<evidence type="ECO:0000256" key="3">
    <source>
        <dbReference type="ARBA" id="ARBA00050326"/>
    </source>
</evidence>
<reference evidence="8 9" key="1">
    <citation type="submission" date="2018-06" db="EMBL/GenBank/DDBJ databases">
        <title>Genomic Encyclopedia of Archaeal and Bacterial Type Strains, Phase II (KMG-II): from individual species to whole genera.</title>
        <authorList>
            <person name="Goeker M."/>
        </authorList>
    </citation>
    <scope>NUCLEOTIDE SEQUENCE [LARGE SCALE GENOMIC DNA]</scope>
    <source>
        <strain evidence="8 9">KACC 16626</strain>
    </source>
</reference>
<evidence type="ECO:0000313" key="9">
    <source>
        <dbReference type="Proteomes" id="UP000247416"/>
    </source>
</evidence>
<evidence type="ECO:0000313" key="8">
    <source>
        <dbReference type="EMBL" id="PYF03964.1"/>
    </source>
</evidence>
<evidence type="ECO:0000256" key="5">
    <source>
        <dbReference type="ARBA" id="ARBA00066984"/>
    </source>
</evidence>
<dbReference type="CDD" id="cd07149">
    <property type="entry name" value="ALDH_y4uC"/>
    <property type="match status" value="1"/>
</dbReference>